<protein>
    <submittedName>
        <fullName evidence="2">Uncharacterized protein</fullName>
    </submittedName>
</protein>
<dbReference type="HOGENOM" id="CLU_2750224_0_0_7"/>
<sequence>MDEERTCDPSDELSLEAAMAPSAWEREIEERLDSRIAQCRHTLEHIQSRLTHCSSQLNKMQEAFKHDPLP</sequence>
<dbReference type="Proteomes" id="UP000019140">
    <property type="component" value="Unassembled WGS sequence"/>
</dbReference>
<evidence type="ECO:0000313" key="2">
    <source>
        <dbReference type="EMBL" id="ETX05801.1"/>
    </source>
</evidence>
<gene>
    <name evidence="2" type="ORF">ETSY2_20840</name>
</gene>
<comment type="caution">
    <text evidence="2">The sequence shown here is derived from an EMBL/GenBank/DDBJ whole genome shotgun (WGS) entry which is preliminary data.</text>
</comment>
<keyword evidence="3" id="KW-1185">Reference proteome</keyword>
<feature type="region of interest" description="Disordered" evidence="1">
    <location>
        <begin position="1"/>
        <end position="21"/>
    </location>
</feature>
<accession>W4M7D1</accession>
<evidence type="ECO:0000256" key="1">
    <source>
        <dbReference type="SAM" id="MobiDB-lite"/>
    </source>
</evidence>
<dbReference type="EMBL" id="AZHX01000862">
    <property type="protein sequence ID" value="ETX05801.1"/>
    <property type="molecule type" value="Genomic_DNA"/>
</dbReference>
<reference evidence="2 3" key="1">
    <citation type="journal article" date="2014" name="Nature">
        <title>An environmental bacterial taxon with a large and distinct metabolic repertoire.</title>
        <authorList>
            <person name="Wilson M.C."/>
            <person name="Mori T."/>
            <person name="Ruckert C."/>
            <person name="Uria A.R."/>
            <person name="Helf M.J."/>
            <person name="Takada K."/>
            <person name="Gernert C."/>
            <person name="Steffens U.A."/>
            <person name="Heycke N."/>
            <person name="Schmitt S."/>
            <person name="Rinke C."/>
            <person name="Helfrich E.J."/>
            <person name="Brachmann A.O."/>
            <person name="Gurgui C."/>
            <person name="Wakimoto T."/>
            <person name="Kracht M."/>
            <person name="Crusemann M."/>
            <person name="Hentschel U."/>
            <person name="Abe I."/>
            <person name="Matsunaga S."/>
            <person name="Kalinowski J."/>
            <person name="Takeyama H."/>
            <person name="Piel J."/>
        </authorList>
    </citation>
    <scope>NUCLEOTIDE SEQUENCE [LARGE SCALE GENOMIC DNA]</scope>
    <source>
        <strain evidence="3">TSY2</strain>
    </source>
</reference>
<dbReference type="AlphaFoldDB" id="W4M7D1"/>
<evidence type="ECO:0000313" key="3">
    <source>
        <dbReference type="Proteomes" id="UP000019140"/>
    </source>
</evidence>
<organism evidence="2 3">
    <name type="scientific">Candidatus Entotheonella gemina</name>
    <dbReference type="NCBI Taxonomy" id="1429439"/>
    <lineage>
        <taxon>Bacteria</taxon>
        <taxon>Pseudomonadati</taxon>
        <taxon>Nitrospinota/Tectimicrobiota group</taxon>
        <taxon>Candidatus Tectimicrobiota</taxon>
        <taxon>Candidatus Entotheonellia</taxon>
        <taxon>Candidatus Entotheonellales</taxon>
        <taxon>Candidatus Entotheonellaceae</taxon>
        <taxon>Candidatus Entotheonella</taxon>
    </lineage>
</organism>
<name>W4M7D1_9BACT</name>
<proteinExistence type="predicted"/>